<dbReference type="InterPro" id="IPR010623">
    <property type="entry name" value="IcmF_C"/>
</dbReference>
<dbReference type="InterPro" id="IPR009612">
    <property type="entry name" value="IcmF-rel"/>
</dbReference>
<dbReference type="Pfam" id="PF21070">
    <property type="entry name" value="IcmF_helical"/>
    <property type="match status" value="1"/>
</dbReference>
<accession>A0A4R8LUQ2</accession>
<sequence length="1185" mass="128690">MSIIKISGYWVLVSAITVAAAVFVYLHGAGLDPSPIRRVGAVITIGVLLLAFHAGLAFAWSVVARHAPGGRANPYARDPAARIGAPQTAKKVDLNSLRAQGLQDSLRDRHGWRWRYRDRWVLIAGDEPFVNRLAPGLAEAGFAIIGSTVLLYAKQSGTALDTGWLEQIRRLRRRRPVDAIIAVERDRSAPNARFDTEALVHRLARHARTLRWAAPAYLLNVTEFNDESSRSDEAIGFTWTTPRVRAAEIDESLRHLECNLAEAGVVRLGNNPRDRYAATLSQHISNLRDALSGLVMQTAKSGIGRNAVHGLLFAPLFNVRELALAMSTGERSDEPQDARQHRTIWQTVAEHSRGTHGRRIGFSWSTTSAWVTIALTGCWAAGTMVSGLTNRATIEIASQRVAQLSIVQDRTQAMQALDSLDQQIDTLEAHQRTGAPWTTRFGLNRDSALLIALWPGYANAASRILVAPIRNKLEARLRQLASLSDAEIASGGATQTQAAYDTLKTYLMLAKPEHAVAAFLTPQLAATAAPARPANSPLSAGTWEDMREHAIAFFANHLGSGKLPAITPDAGLIASTRQTVIGVRGIQNSTDAIYQQILDDAAPKYPAVSLATLLGDAAQQRASGGATSRGLFSTAATVPGVYTRAAWDERISKAVDDASEQRNIANDWVLSDLKAASHPSSTLKAELRQRYFNDYARAWALFLNSLRWQPAQTLSATADQLSLLGDPQRSPLVTLMNAVVYQAGAGASAHSLSDTLVSKAQQFVTTRDNDPSKQVQSPPAPLAVAFGPILRVAGSDLVLAAPASGKDAAQLTTTSDLSLARYLERVTAMRLKVQQMIASPDPDAMSRLAAQAVLQGKTSDIADSRDYSSRLAASLGEQWAGFGNLFAAPMDQTWQVVVQPAASSLNEIWRSAILSDWNRTFGGRYPFADSDNDASIPEMARFMRVDNGVIAQFVMTQLAGVVERQGDRWVATQGANHGTLTLDPDFLVALNKLTRVSTVLFPSGDAHVRYELRAVPTPGITDVKFVLSGRELHYFNQQEEWMPFEWPGQSLENLSHIEWQTEQGGLRSALDTQGRFGLVRLLERASVSQQDNARYLLSWTPDQSQSVALRIQLRSEAGAGPLDVLALRHFTLPARIFVTKVVTKAARTSAAKLTSINPPPLPPEAIVAAKRAATPLPGGFTLESQ</sequence>
<evidence type="ECO:0000313" key="6">
    <source>
        <dbReference type="Proteomes" id="UP000295509"/>
    </source>
</evidence>
<protein>
    <submittedName>
        <fullName evidence="5">Type VI secretion system protein ImpL</fullName>
    </submittedName>
</protein>
<keyword evidence="1" id="KW-0472">Membrane</keyword>
<feature type="transmembrane region" description="Helical" evidence="1">
    <location>
        <begin position="39"/>
        <end position="63"/>
    </location>
</feature>
<reference evidence="5 6" key="1">
    <citation type="submission" date="2019-03" db="EMBL/GenBank/DDBJ databases">
        <title>Genomic Encyclopedia of Type Strains, Phase III (KMG-III): the genomes of soil and plant-associated and newly described type strains.</title>
        <authorList>
            <person name="Whitman W."/>
        </authorList>
    </citation>
    <scope>NUCLEOTIDE SEQUENCE [LARGE SCALE GENOMIC DNA]</scope>
    <source>
        <strain evidence="5 6">LMG 29544</strain>
    </source>
</reference>
<keyword evidence="1" id="KW-0812">Transmembrane</keyword>
<keyword evidence="1" id="KW-1133">Transmembrane helix</keyword>
<evidence type="ECO:0000259" key="2">
    <source>
        <dbReference type="Pfam" id="PF06744"/>
    </source>
</evidence>
<comment type="caution">
    <text evidence="5">The sequence shown here is derived from an EMBL/GenBank/DDBJ whole genome shotgun (WGS) entry which is preliminary data.</text>
</comment>
<organism evidence="5 6">
    <name type="scientific">Paraburkholderia rhizosphaerae</name>
    <dbReference type="NCBI Taxonomy" id="480658"/>
    <lineage>
        <taxon>Bacteria</taxon>
        <taxon>Pseudomonadati</taxon>
        <taxon>Pseudomonadota</taxon>
        <taxon>Betaproteobacteria</taxon>
        <taxon>Burkholderiales</taxon>
        <taxon>Burkholderiaceae</taxon>
        <taxon>Paraburkholderia</taxon>
    </lineage>
</organism>
<dbReference type="Pfam" id="PF06744">
    <property type="entry name" value="IcmF_C"/>
    <property type="match status" value="1"/>
</dbReference>
<feature type="transmembrane region" description="Helical" evidence="1">
    <location>
        <begin position="6"/>
        <end position="27"/>
    </location>
</feature>
<name>A0A4R8LUQ2_9BURK</name>
<dbReference type="OrthoDB" id="9758229at2"/>
<dbReference type="InterPro" id="IPR053156">
    <property type="entry name" value="T6SS_TssM-like"/>
</dbReference>
<dbReference type="PANTHER" id="PTHR36153">
    <property type="entry name" value="INNER MEMBRANE PROTEIN-RELATED"/>
    <property type="match status" value="1"/>
</dbReference>
<dbReference type="Pfam" id="PF06761">
    <property type="entry name" value="IcmF-related"/>
    <property type="match status" value="1"/>
</dbReference>
<proteinExistence type="predicted"/>
<dbReference type="PANTHER" id="PTHR36153:SF1">
    <property type="entry name" value="TYPE VI SECRETION SYSTEM COMPONENT TSSM1"/>
    <property type="match status" value="1"/>
</dbReference>
<gene>
    <name evidence="5" type="ORF">BX592_10781</name>
</gene>
<dbReference type="InterPro" id="IPR048677">
    <property type="entry name" value="TssM1_hel"/>
</dbReference>
<dbReference type="RefSeq" id="WP_134191855.1">
    <property type="nucleotide sequence ID" value="NZ_JBHLUW010000046.1"/>
</dbReference>
<feature type="domain" description="Type VI secretion system IcmF C-terminal" evidence="2">
    <location>
        <begin position="1011"/>
        <end position="1112"/>
    </location>
</feature>
<evidence type="ECO:0000256" key="1">
    <source>
        <dbReference type="SAM" id="Phobius"/>
    </source>
</evidence>
<dbReference type="AlphaFoldDB" id="A0A4R8LUQ2"/>
<feature type="domain" description="Type VI secretion system component TssM1 helical" evidence="4">
    <location>
        <begin position="900"/>
        <end position="1006"/>
    </location>
</feature>
<dbReference type="Proteomes" id="UP000295509">
    <property type="component" value="Unassembled WGS sequence"/>
</dbReference>
<keyword evidence="6" id="KW-1185">Reference proteome</keyword>
<evidence type="ECO:0000313" key="5">
    <source>
        <dbReference type="EMBL" id="TDY51513.1"/>
    </source>
</evidence>
<evidence type="ECO:0000259" key="3">
    <source>
        <dbReference type="Pfam" id="PF06761"/>
    </source>
</evidence>
<feature type="domain" description="IcmF-related" evidence="3">
    <location>
        <begin position="415"/>
        <end position="742"/>
    </location>
</feature>
<dbReference type="EMBL" id="SORE01000007">
    <property type="protein sequence ID" value="TDY51513.1"/>
    <property type="molecule type" value="Genomic_DNA"/>
</dbReference>
<evidence type="ECO:0000259" key="4">
    <source>
        <dbReference type="Pfam" id="PF21070"/>
    </source>
</evidence>